<dbReference type="InterPro" id="IPR006683">
    <property type="entry name" value="Thioestr_dom"/>
</dbReference>
<dbReference type="InterPro" id="IPR003736">
    <property type="entry name" value="PAAI_dom"/>
</dbReference>
<evidence type="ECO:0000256" key="1">
    <source>
        <dbReference type="ARBA" id="ARBA00008324"/>
    </source>
</evidence>
<evidence type="ECO:0000313" key="4">
    <source>
        <dbReference type="EMBL" id="PZM99250.1"/>
    </source>
</evidence>
<organism evidence="4">
    <name type="scientific">Thermocrispum agreste</name>
    <dbReference type="NCBI Taxonomy" id="37925"/>
    <lineage>
        <taxon>Bacteria</taxon>
        <taxon>Bacillati</taxon>
        <taxon>Actinomycetota</taxon>
        <taxon>Actinomycetes</taxon>
        <taxon>Pseudonocardiales</taxon>
        <taxon>Pseudonocardiaceae</taxon>
        <taxon>Thermocrispum</taxon>
    </lineage>
</organism>
<dbReference type="GO" id="GO:0061522">
    <property type="term" value="F:1,4-dihydroxy-2-naphthoyl-CoA thioesterase activity"/>
    <property type="evidence" value="ECO:0007669"/>
    <property type="project" value="TreeGrafter"/>
</dbReference>
<keyword evidence="2" id="KW-0378">Hydrolase</keyword>
<dbReference type="CDD" id="cd03443">
    <property type="entry name" value="PaaI_thioesterase"/>
    <property type="match status" value="1"/>
</dbReference>
<dbReference type="Pfam" id="PF03061">
    <property type="entry name" value="4HBT"/>
    <property type="match status" value="1"/>
</dbReference>
<gene>
    <name evidence="4" type="ORF">DIU77_06220</name>
</gene>
<accession>A0A2W4JJJ7</accession>
<dbReference type="STRING" id="1111738.GCA_000427905_02646"/>
<feature type="domain" description="Thioesterase" evidence="3">
    <location>
        <begin position="102"/>
        <end position="179"/>
    </location>
</feature>
<evidence type="ECO:0000259" key="3">
    <source>
        <dbReference type="Pfam" id="PF03061"/>
    </source>
</evidence>
<dbReference type="InterPro" id="IPR029069">
    <property type="entry name" value="HotDog_dom_sf"/>
</dbReference>
<proteinExistence type="inferred from homology"/>
<reference evidence="4" key="1">
    <citation type="submission" date="2018-05" db="EMBL/GenBank/DDBJ databases">
        <authorList>
            <person name="Lanie J.A."/>
            <person name="Ng W.-L."/>
            <person name="Kazmierczak K.M."/>
            <person name="Andrzejewski T.M."/>
            <person name="Davidsen T.M."/>
            <person name="Wayne K.J."/>
            <person name="Tettelin H."/>
            <person name="Glass J.I."/>
            <person name="Rusch D."/>
            <person name="Podicherti R."/>
            <person name="Tsui H.-C.T."/>
            <person name="Winkler M.E."/>
        </authorList>
    </citation>
    <scope>NUCLEOTIDE SEQUENCE</scope>
    <source>
        <strain evidence="4">ZC4RG45</strain>
    </source>
</reference>
<dbReference type="PANTHER" id="PTHR43240:SF5">
    <property type="entry name" value="1,4-DIHYDROXY-2-NAPHTHOYL-COA THIOESTERASE 1"/>
    <property type="match status" value="1"/>
</dbReference>
<dbReference type="GO" id="GO:0005829">
    <property type="term" value="C:cytosol"/>
    <property type="evidence" value="ECO:0007669"/>
    <property type="project" value="TreeGrafter"/>
</dbReference>
<dbReference type="AlphaFoldDB" id="A0A2W4JJJ7"/>
<evidence type="ECO:0000256" key="2">
    <source>
        <dbReference type="ARBA" id="ARBA00022801"/>
    </source>
</evidence>
<dbReference type="EMBL" id="QGUI01000177">
    <property type="protein sequence ID" value="PZM99250.1"/>
    <property type="molecule type" value="Genomic_DNA"/>
</dbReference>
<sequence length="195" mass="20509">MEWPSISSSLGTEVSLFAVASARGLTLASLGCSTDNGPRCLGEPSGSQALNDPDTIRALFRDTIAPEYAEQQLDDKLGISYVEVKPERVVATMPVKGNLQPYGLLHGGANAALAESLGSLCAALNARDGQISLGLELSCTHHRAVREGTVTGVATPVHVGRSTVTVAIELTDEQGRRTCTARLTCVLRDAPPQQK</sequence>
<dbReference type="PANTHER" id="PTHR43240">
    <property type="entry name" value="1,4-DIHYDROXY-2-NAPHTHOYL-COA THIOESTERASE 1"/>
    <property type="match status" value="1"/>
</dbReference>
<dbReference type="NCBIfam" id="TIGR00369">
    <property type="entry name" value="unchar_dom_1"/>
    <property type="match status" value="1"/>
</dbReference>
<dbReference type="SUPFAM" id="SSF54637">
    <property type="entry name" value="Thioesterase/thiol ester dehydrase-isomerase"/>
    <property type="match status" value="1"/>
</dbReference>
<comment type="caution">
    <text evidence="4">The sequence shown here is derived from an EMBL/GenBank/DDBJ whole genome shotgun (WGS) entry which is preliminary data.</text>
</comment>
<protein>
    <submittedName>
        <fullName evidence="4">Aromatic compound degradation protein PaaI</fullName>
    </submittedName>
</protein>
<comment type="similarity">
    <text evidence="1">Belongs to the thioesterase PaaI family.</text>
</comment>
<dbReference type="Gene3D" id="3.10.129.10">
    <property type="entry name" value="Hotdog Thioesterase"/>
    <property type="match status" value="1"/>
</dbReference>
<name>A0A2W4JJJ7_9PSEU</name>